<proteinExistence type="predicted"/>
<feature type="transmembrane region" description="Helical" evidence="1">
    <location>
        <begin position="30"/>
        <end position="54"/>
    </location>
</feature>
<evidence type="ECO:0000313" key="3">
    <source>
        <dbReference type="Proteomes" id="UP000886674"/>
    </source>
</evidence>
<reference evidence="2" key="1">
    <citation type="journal article" date="2021" name="Proc. Natl. Acad. Sci. U.S.A.">
        <title>Global biogeography of chemosynthetic symbionts reveals both localized and globally distributed symbiont groups. .</title>
        <authorList>
            <person name="Osvatic J.T."/>
            <person name="Wilkins L.G.E."/>
            <person name="Leibrecht L."/>
            <person name="Leray M."/>
            <person name="Zauner S."/>
            <person name="Polzin J."/>
            <person name="Camacho Y."/>
            <person name="Gros O."/>
            <person name="van Gils J.A."/>
            <person name="Eisen J.A."/>
            <person name="Petersen J.M."/>
            <person name="Yuen B."/>
        </authorList>
    </citation>
    <scope>NUCLEOTIDE SEQUENCE</scope>
    <source>
        <strain evidence="2">MAGclacostrist055</strain>
    </source>
</reference>
<keyword evidence="1" id="KW-1133">Transmembrane helix</keyword>
<accession>A0A9E4NMP4</accession>
<keyword evidence="1" id="KW-0472">Membrane</keyword>
<gene>
    <name evidence="2" type="ORF">JAY77_19400</name>
</gene>
<dbReference type="EMBL" id="JAEPCR010000119">
    <property type="protein sequence ID" value="MCG7980299.1"/>
    <property type="molecule type" value="Genomic_DNA"/>
</dbReference>
<dbReference type="Proteomes" id="UP000886674">
    <property type="component" value="Unassembled WGS sequence"/>
</dbReference>
<evidence type="ECO:0000256" key="1">
    <source>
        <dbReference type="SAM" id="Phobius"/>
    </source>
</evidence>
<organism evidence="2 3">
    <name type="scientific">Candidatus Thiodiazotropha taylori</name>
    <dbReference type="NCBI Taxonomy" id="2792791"/>
    <lineage>
        <taxon>Bacteria</taxon>
        <taxon>Pseudomonadati</taxon>
        <taxon>Pseudomonadota</taxon>
        <taxon>Gammaproteobacteria</taxon>
        <taxon>Chromatiales</taxon>
        <taxon>Sedimenticolaceae</taxon>
        <taxon>Candidatus Thiodiazotropha</taxon>
    </lineage>
</organism>
<evidence type="ECO:0000313" key="2">
    <source>
        <dbReference type="EMBL" id="MCG7980299.1"/>
    </source>
</evidence>
<keyword evidence="1" id="KW-0812">Transmembrane</keyword>
<name>A0A9E4NMP4_9GAMM</name>
<sequence>MLAITLASPPHCGQVDTSMLNIRFSRCAQVMVGGAIADFLFFLLIGTALTTLAWHHANTMFATGGKYAMEAGQVHSRARQQRY</sequence>
<comment type="caution">
    <text evidence="2">The sequence shown here is derived from an EMBL/GenBank/DDBJ whole genome shotgun (WGS) entry which is preliminary data.</text>
</comment>
<protein>
    <submittedName>
        <fullName evidence="2">Uncharacterized protein</fullName>
    </submittedName>
</protein>
<dbReference type="AlphaFoldDB" id="A0A9E4NMP4"/>